<dbReference type="SUPFAM" id="SSF57850">
    <property type="entry name" value="RING/U-box"/>
    <property type="match status" value="1"/>
</dbReference>
<evidence type="ECO:0000313" key="3">
    <source>
        <dbReference type="Proteomes" id="UP001153069"/>
    </source>
</evidence>
<dbReference type="GO" id="GO:0016567">
    <property type="term" value="P:protein ubiquitination"/>
    <property type="evidence" value="ECO:0007669"/>
    <property type="project" value="InterPro"/>
</dbReference>
<name>A0A9N8DJE7_9STRA</name>
<dbReference type="InterPro" id="IPR052945">
    <property type="entry name" value="Mitotic_Regulator"/>
</dbReference>
<sequence length="292" mass="32202">MELILLPNEDINKMSFAQLQEACKQRKLPLAGNKDGMKRILEKHMRDFLCNSEKVTQKRYAHLLCRLSGDVPVDPVLAEDECIYERKKMEAFFEETVVDGMVTSPCTGKPMGLTLTPVSSQTKELIMALVKSGVFVSPDVEQMIANKALEKKAHSGDRNAMFLVADNLRFGKNGFAKDDKSSFEWMQKAHNAGHPSTMACIGHRYLVGIGVEKNTSVGLTLMGEAAGQGSDWALYYIGRSYAMGVNGFIKDRAQAIGYIQKALNDASIKQMSPATVAEANELLAELVESDKN</sequence>
<dbReference type="Gene3D" id="1.25.40.10">
    <property type="entry name" value="Tetratricopeptide repeat domain"/>
    <property type="match status" value="1"/>
</dbReference>
<dbReference type="InterPro" id="IPR013083">
    <property type="entry name" value="Znf_RING/FYVE/PHD"/>
</dbReference>
<evidence type="ECO:0000313" key="2">
    <source>
        <dbReference type="EMBL" id="CAB9503055.1"/>
    </source>
</evidence>
<accession>A0A9N8DJE7</accession>
<dbReference type="SMART" id="SM00504">
    <property type="entry name" value="Ubox"/>
    <property type="match status" value="1"/>
</dbReference>
<dbReference type="EMBL" id="CAICTM010000153">
    <property type="protein sequence ID" value="CAB9503055.1"/>
    <property type="molecule type" value="Genomic_DNA"/>
</dbReference>
<feature type="domain" description="U-box" evidence="1">
    <location>
        <begin position="62"/>
        <end position="129"/>
    </location>
</feature>
<dbReference type="PANTHER" id="PTHR43628">
    <property type="entry name" value="ACTIVATOR OF C KINASE PROTEIN 1-RELATED"/>
    <property type="match status" value="1"/>
</dbReference>
<comment type="caution">
    <text evidence="2">The sequence shown here is derived from an EMBL/GenBank/DDBJ whole genome shotgun (WGS) entry which is preliminary data.</text>
</comment>
<gene>
    <name evidence="2" type="ORF">SEMRO_154_G070240.1</name>
</gene>
<dbReference type="OrthoDB" id="2384430at2759"/>
<organism evidence="2 3">
    <name type="scientific">Seminavis robusta</name>
    <dbReference type="NCBI Taxonomy" id="568900"/>
    <lineage>
        <taxon>Eukaryota</taxon>
        <taxon>Sar</taxon>
        <taxon>Stramenopiles</taxon>
        <taxon>Ochrophyta</taxon>
        <taxon>Bacillariophyta</taxon>
        <taxon>Bacillariophyceae</taxon>
        <taxon>Bacillariophycidae</taxon>
        <taxon>Naviculales</taxon>
        <taxon>Naviculaceae</taxon>
        <taxon>Seminavis</taxon>
    </lineage>
</organism>
<dbReference type="Gene3D" id="3.30.40.10">
    <property type="entry name" value="Zinc/RING finger domain, C3HC4 (zinc finger)"/>
    <property type="match status" value="1"/>
</dbReference>
<dbReference type="PANTHER" id="PTHR43628:SF1">
    <property type="entry name" value="CHITIN SYNTHASE REGULATORY FACTOR 2-RELATED"/>
    <property type="match status" value="1"/>
</dbReference>
<dbReference type="GO" id="GO:0004842">
    <property type="term" value="F:ubiquitin-protein transferase activity"/>
    <property type="evidence" value="ECO:0007669"/>
    <property type="project" value="InterPro"/>
</dbReference>
<dbReference type="InterPro" id="IPR006597">
    <property type="entry name" value="Sel1-like"/>
</dbReference>
<protein>
    <submittedName>
        <fullName evidence="2">Sel1 domain protein repeat-containing protein</fullName>
    </submittedName>
</protein>
<dbReference type="InterPro" id="IPR011990">
    <property type="entry name" value="TPR-like_helical_dom_sf"/>
</dbReference>
<dbReference type="AlphaFoldDB" id="A0A9N8DJE7"/>
<dbReference type="SUPFAM" id="SSF81901">
    <property type="entry name" value="HCP-like"/>
    <property type="match status" value="1"/>
</dbReference>
<keyword evidence="3" id="KW-1185">Reference proteome</keyword>
<evidence type="ECO:0000259" key="1">
    <source>
        <dbReference type="SMART" id="SM00504"/>
    </source>
</evidence>
<dbReference type="SMART" id="SM00671">
    <property type="entry name" value="SEL1"/>
    <property type="match status" value="3"/>
</dbReference>
<reference evidence="2" key="1">
    <citation type="submission" date="2020-06" db="EMBL/GenBank/DDBJ databases">
        <authorList>
            <consortium name="Plant Systems Biology data submission"/>
        </authorList>
    </citation>
    <scope>NUCLEOTIDE SEQUENCE</scope>
    <source>
        <strain evidence="2">D6</strain>
    </source>
</reference>
<dbReference type="Proteomes" id="UP001153069">
    <property type="component" value="Unassembled WGS sequence"/>
</dbReference>
<dbReference type="InterPro" id="IPR003613">
    <property type="entry name" value="Ubox_domain"/>
</dbReference>
<dbReference type="Pfam" id="PF08238">
    <property type="entry name" value="Sel1"/>
    <property type="match status" value="3"/>
</dbReference>
<proteinExistence type="predicted"/>